<sequence>MSDEEWAAFVARAESEQGSAPKEPSARARMVTERLRREDEERARAARRGRWRRTPKAVRSEPEGWRTGPAWQELEGRRRPGPVRTVLILLLIAGLALIALRPELLIDRLVGKGGGDRTPLPAETARPSRAPEQTAPDRGTPSDPFRGSPALQWADGAAGIELPEAKAVGGVSQEAIAAQLARVKEFLVAANLDPATLRGERPGAALALLDPLNKEFKSEVEKGLEQPTATDNALTLFTRFKPTEAQPAGPVVKVRGHIELRPGETHGQAQVVADYTFVYPVVEPGGTAVERTVVRRQITFTVADSRKWEGTAGKLWVGSVQYEHANGSCDTSDGFLHPPLRRGAAPTGGPTPSGPPVDPYDRSRTLDRNGMDGCGVVSRT</sequence>
<protein>
    <recommendedName>
        <fullName evidence="4">Transposase</fullName>
    </recommendedName>
</protein>
<name>A0ABS8B205_9ACTN</name>
<dbReference type="Proteomes" id="UP001199054">
    <property type="component" value="Unassembled WGS sequence"/>
</dbReference>
<organism evidence="2 3">
    <name type="scientific">Streptomyces antimicrobicus</name>
    <dbReference type="NCBI Taxonomy" id="2883108"/>
    <lineage>
        <taxon>Bacteria</taxon>
        <taxon>Bacillati</taxon>
        <taxon>Actinomycetota</taxon>
        <taxon>Actinomycetes</taxon>
        <taxon>Kitasatosporales</taxon>
        <taxon>Streptomycetaceae</taxon>
        <taxon>Streptomyces</taxon>
    </lineage>
</organism>
<evidence type="ECO:0000313" key="2">
    <source>
        <dbReference type="EMBL" id="MCB5178642.1"/>
    </source>
</evidence>
<evidence type="ECO:0000313" key="3">
    <source>
        <dbReference type="Proteomes" id="UP001199054"/>
    </source>
</evidence>
<dbReference type="EMBL" id="JAJAUY010000010">
    <property type="protein sequence ID" value="MCB5178642.1"/>
    <property type="molecule type" value="Genomic_DNA"/>
</dbReference>
<feature type="region of interest" description="Disordered" evidence="1">
    <location>
        <begin position="10"/>
        <end position="67"/>
    </location>
</feature>
<comment type="caution">
    <text evidence="2">The sequence shown here is derived from an EMBL/GenBank/DDBJ whole genome shotgun (WGS) entry which is preliminary data.</text>
</comment>
<evidence type="ECO:0000256" key="1">
    <source>
        <dbReference type="SAM" id="MobiDB-lite"/>
    </source>
</evidence>
<feature type="region of interest" description="Disordered" evidence="1">
    <location>
        <begin position="333"/>
        <end position="380"/>
    </location>
</feature>
<feature type="compositionally biased region" description="Basic residues" evidence="1">
    <location>
        <begin position="45"/>
        <end position="56"/>
    </location>
</feature>
<accession>A0ABS8B205</accession>
<dbReference type="RefSeq" id="WP_226725371.1">
    <property type="nucleotide sequence ID" value="NZ_JAJAUY010000010.1"/>
</dbReference>
<gene>
    <name evidence="2" type="ORF">LG632_04455</name>
</gene>
<feature type="region of interest" description="Disordered" evidence="1">
    <location>
        <begin position="111"/>
        <end position="150"/>
    </location>
</feature>
<feature type="compositionally biased region" description="Basic and acidic residues" evidence="1">
    <location>
        <begin position="24"/>
        <end position="44"/>
    </location>
</feature>
<keyword evidence="3" id="KW-1185">Reference proteome</keyword>
<proteinExistence type="predicted"/>
<feature type="compositionally biased region" description="Basic and acidic residues" evidence="1">
    <location>
        <begin position="359"/>
        <end position="370"/>
    </location>
</feature>
<evidence type="ECO:0008006" key="4">
    <source>
        <dbReference type="Google" id="ProtNLM"/>
    </source>
</evidence>
<reference evidence="2 3" key="1">
    <citation type="submission" date="2021-10" db="EMBL/GenBank/DDBJ databases">
        <title>Streptomyces sp. strain SMC 277, a novel streptomycete isolated from soil.</title>
        <authorList>
            <person name="Chanama M."/>
        </authorList>
    </citation>
    <scope>NUCLEOTIDE SEQUENCE [LARGE SCALE GENOMIC DNA]</scope>
    <source>
        <strain evidence="2 3">SMC 277</strain>
    </source>
</reference>